<comment type="pathway">
    <text evidence="2">Amino-acid biosynthesis; L-serine biosynthesis; L-serine from 3-phospho-D-glycerate: step 3/3.</text>
</comment>
<name>A0A7C3YYZ0_UNCW3</name>
<dbReference type="InterPro" id="IPR036412">
    <property type="entry name" value="HAD-like_sf"/>
</dbReference>
<dbReference type="Gene3D" id="3.40.50.1000">
    <property type="entry name" value="HAD superfamily/HAD-like"/>
    <property type="match status" value="1"/>
</dbReference>
<dbReference type="Pfam" id="PF12710">
    <property type="entry name" value="HAD"/>
    <property type="match status" value="1"/>
</dbReference>
<proteinExistence type="predicted"/>
<evidence type="ECO:0000256" key="10">
    <source>
        <dbReference type="ARBA" id="ARBA00048523"/>
    </source>
</evidence>
<keyword evidence="4" id="KW-0028">Amino-acid biosynthesis</keyword>
<comment type="catalytic activity">
    <reaction evidence="9">
        <text>O-phospho-L-serine + H2O = L-serine + phosphate</text>
        <dbReference type="Rhea" id="RHEA:21208"/>
        <dbReference type="ChEBI" id="CHEBI:15377"/>
        <dbReference type="ChEBI" id="CHEBI:33384"/>
        <dbReference type="ChEBI" id="CHEBI:43474"/>
        <dbReference type="ChEBI" id="CHEBI:57524"/>
        <dbReference type="EC" id="3.1.3.3"/>
    </reaction>
</comment>
<comment type="caution">
    <text evidence="11">The sequence shown here is derived from an EMBL/GenBank/DDBJ whole genome shotgun (WGS) entry which is preliminary data.</text>
</comment>
<protein>
    <recommendedName>
        <fullName evidence="3">phosphoserine phosphatase</fullName>
        <ecNumber evidence="3">3.1.3.3</ecNumber>
    </recommendedName>
</protein>
<gene>
    <name evidence="11" type="ORF">ENX07_00220</name>
</gene>
<organism evidence="11">
    <name type="scientific">candidate division WOR-3 bacterium</name>
    <dbReference type="NCBI Taxonomy" id="2052148"/>
    <lineage>
        <taxon>Bacteria</taxon>
        <taxon>Bacteria division WOR-3</taxon>
    </lineage>
</organism>
<dbReference type="AlphaFoldDB" id="A0A7C3YYZ0"/>
<evidence type="ECO:0000256" key="3">
    <source>
        <dbReference type="ARBA" id="ARBA00012640"/>
    </source>
</evidence>
<sequence length="267" mass="30037">MKKIKRDLKKKFLFVSDFDQTLSLDDSGVLISQMIGIKPEVFLAKVKELRRRNITQLGGELAYLLVSDPEYKNRVTSEILIKAGKVIRLKEDVKELFTVLAQGIRGAEFISYVVSACPRLLIEKSLEGILPKERIFGTDFIFDSGGKILEIDRTAAGQGKVAIVDELVEKEHIPRERVIYVGDGSSDLHVMLHINVYGGFTIAVSPSPYLGHISKRTVLSENALSVLAPILEDCLGFKEEEIKEFYAEIGHPIYEWNRAKTEWLTIA</sequence>
<keyword evidence="8" id="KW-0718">Serine biosynthesis</keyword>
<dbReference type="InterPro" id="IPR023214">
    <property type="entry name" value="HAD_sf"/>
</dbReference>
<keyword evidence="7" id="KW-0460">Magnesium</keyword>
<dbReference type="EC" id="3.1.3.3" evidence="3"/>
<comment type="catalytic activity">
    <reaction evidence="10">
        <text>O-phospho-D-serine + H2O = D-serine + phosphate</text>
        <dbReference type="Rhea" id="RHEA:24873"/>
        <dbReference type="ChEBI" id="CHEBI:15377"/>
        <dbReference type="ChEBI" id="CHEBI:35247"/>
        <dbReference type="ChEBI" id="CHEBI:43474"/>
        <dbReference type="ChEBI" id="CHEBI:58680"/>
        <dbReference type="EC" id="3.1.3.3"/>
    </reaction>
</comment>
<evidence type="ECO:0000256" key="6">
    <source>
        <dbReference type="ARBA" id="ARBA00022801"/>
    </source>
</evidence>
<evidence type="ECO:0000256" key="5">
    <source>
        <dbReference type="ARBA" id="ARBA00022723"/>
    </source>
</evidence>
<dbReference type="GO" id="GO:0036424">
    <property type="term" value="F:L-phosphoserine phosphatase activity"/>
    <property type="evidence" value="ECO:0007669"/>
    <property type="project" value="TreeGrafter"/>
</dbReference>
<reference evidence="11" key="1">
    <citation type="journal article" date="2020" name="mSystems">
        <title>Genome- and Community-Level Interaction Insights into Carbon Utilization and Element Cycling Functions of Hydrothermarchaeota in Hydrothermal Sediment.</title>
        <authorList>
            <person name="Zhou Z."/>
            <person name="Liu Y."/>
            <person name="Xu W."/>
            <person name="Pan J."/>
            <person name="Luo Z.H."/>
            <person name="Li M."/>
        </authorList>
    </citation>
    <scope>NUCLEOTIDE SEQUENCE [LARGE SCALE GENOMIC DNA]</scope>
    <source>
        <strain evidence="11">SpSt-906</strain>
    </source>
</reference>
<dbReference type="GO" id="GO:0005737">
    <property type="term" value="C:cytoplasm"/>
    <property type="evidence" value="ECO:0007669"/>
    <property type="project" value="TreeGrafter"/>
</dbReference>
<evidence type="ECO:0000256" key="1">
    <source>
        <dbReference type="ARBA" id="ARBA00001946"/>
    </source>
</evidence>
<evidence type="ECO:0000256" key="4">
    <source>
        <dbReference type="ARBA" id="ARBA00022605"/>
    </source>
</evidence>
<evidence type="ECO:0000256" key="2">
    <source>
        <dbReference type="ARBA" id="ARBA00005135"/>
    </source>
</evidence>
<comment type="cofactor">
    <cofactor evidence="1">
        <name>Mg(2+)</name>
        <dbReference type="ChEBI" id="CHEBI:18420"/>
    </cofactor>
</comment>
<keyword evidence="5" id="KW-0479">Metal-binding</keyword>
<accession>A0A7C3YYZ0</accession>
<dbReference type="InterPro" id="IPR050582">
    <property type="entry name" value="HAD-like_SerB"/>
</dbReference>
<dbReference type="PANTHER" id="PTHR43344">
    <property type="entry name" value="PHOSPHOSERINE PHOSPHATASE"/>
    <property type="match status" value="1"/>
</dbReference>
<evidence type="ECO:0000256" key="8">
    <source>
        <dbReference type="ARBA" id="ARBA00023299"/>
    </source>
</evidence>
<dbReference type="GO" id="GO:0000287">
    <property type="term" value="F:magnesium ion binding"/>
    <property type="evidence" value="ECO:0007669"/>
    <property type="project" value="TreeGrafter"/>
</dbReference>
<evidence type="ECO:0000256" key="7">
    <source>
        <dbReference type="ARBA" id="ARBA00022842"/>
    </source>
</evidence>
<evidence type="ECO:0000256" key="9">
    <source>
        <dbReference type="ARBA" id="ARBA00048138"/>
    </source>
</evidence>
<evidence type="ECO:0000313" key="11">
    <source>
        <dbReference type="EMBL" id="HGE98497.1"/>
    </source>
</evidence>
<dbReference type="PANTHER" id="PTHR43344:SF2">
    <property type="entry name" value="PHOSPHOSERINE PHOSPHATASE"/>
    <property type="match status" value="1"/>
</dbReference>
<dbReference type="NCBIfam" id="TIGR01488">
    <property type="entry name" value="HAD-SF-IB"/>
    <property type="match status" value="1"/>
</dbReference>
<dbReference type="GO" id="GO:0006564">
    <property type="term" value="P:L-serine biosynthetic process"/>
    <property type="evidence" value="ECO:0007669"/>
    <property type="project" value="UniProtKB-KW"/>
</dbReference>
<keyword evidence="6 11" id="KW-0378">Hydrolase</keyword>
<dbReference type="EMBL" id="DTMQ01000002">
    <property type="protein sequence ID" value="HGE98497.1"/>
    <property type="molecule type" value="Genomic_DNA"/>
</dbReference>
<dbReference type="SUPFAM" id="SSF56784">
    <property type="entry name" value="HAD-like"/>
    <property type="match status" value="1"/>
</dbReference>